<sequence length="101" mass="11715">MRKREIILFFVDDFDIPLSQSSVLHTVIYFKNKILKDQLSVHKLRHTHATLLLEAGVPMKVIQDRLGHQSMQMTEKIYSHVTPAMKEGGMAAFNQYIKNVF</sequence>
<dbReference type="GO" id="GO:0006310">
    <property type="term" value="P:DNA recombination"/>
    <property type="evidence" value="ECO:0007669"/>
    <property type="project" value="UniProtKB-KW"/>
</dbReference>
<dbReference type="Proteomes" id="UP000295280">
    <property type="component" value="Unassembled WGS sequence"/>
</dbReference>
<name>A0A9Q8CNP8_9STAP</name>
<dbReference type="EMBL" id="SCWD01000001">
    <property type="protein sequence ID" value="TDM04149.1"/>
    <property type="molecule type" value="Genomic_DNA"/>
</dbReference>
<dbReference type="InterPro" id="IPR013762">
    <property type="entry name" value="Integrase-like_cat_sf"/>
</dbReference>
<keyword evidence="4" id="KW-1185">Reference proteome</keyword>
<dbReference type="GO" id="GO:0015074">
    <property type="term" value="P:DNA integration"/>
    <property type="evidence" value="ECO:0007669"/>
    <property type="project" value="InterPro"/>
</dbReference>
<protein>
    <submittedName>
        <fullName evidence="3">Integrase</fullName>
    </submittedName>
</protein>
<dbReference type="PROSITE" id="PS51898">
    <property type="entry name" value="TYR_RECOMBINASE"/>
    <property type="match status" value="1"/>
</dbReference>
<dbReference type="OrthoDB" id="9803188at2"/>
<comment type="caution">
    <text evidence="3">The sequence shown here is derived from an EMBL/GenBank/DDBJ whole genome shotgun (WGS) entry which is preliminary data.</text>
</comment>
<feature type="domain" description="Tyr recombinase" evidence="2">
    <location>
        <begin position="1"/>
        <end position="91"/>
    </location>
</feature>
<dbReference type="InterPro" id="IPR002104">
    <property type="entry name" value="Integrase_catalytic"/>
</dbReference>
<dbReference type="RefSeq" id="WP_133417010.1">
    <property type="nucleotide sequence ID" value="NZ_SCWD01000001.1"/>
</dbReference>
<proteinExistence type="predicted"/>
<evidence type="ECO:0000313" key="3">
    <source>
        <dbReference type="EMBL" id="TDM04149.1"/>
    </source>
</evidence>
<dbReference type="GO" id="GO:0003677">
    <property type="term" value="F:DNA binding"/>
    <property type="evidence" value="ECO:0007669"/>
    <property type="project" value="InterPro"/>
</dbReference>
<dbReference type="Pfam" id="PF00589">
    <property type="entry name" value="Phage_integrase"/>
    <property type="match status" value="1"/>
</dbReference>
<reference evidence="3 4" key="1">
    <citation type="submission" date="2019-01" db="EMBL/GenBank/DDBJ databases">
        <title>Draft genome sequences of the type strains of six Macrococcus species.</title>
        <authorList>
            <person name="Mazhar S."/>
            <person name="Altermann E."/>
            <person name="Hill C."/>
            <person name="Mcauliffe O."/>
        </authorList>
    </citation>
    <scope>NUCLEOTIDE SEQUENCE [LARGE SCALE GENOMIC DNA]</scope>
    <source>
        <strain evidence="3 4">ATCC 51828</strain>
    </source>
</reference>
<dbReference type="SUPFAM" id="SSF56349">
    <property type="entry name" value="DNA breaking-rejoining enzymes"/>
    <property type="match status" value="1"/>
</dbReference>
<evidence type="ECO:0000259" key="2">
    <source>
        <dbReference type="PROSITE" id="PS51898"/>
    </source>
</evidence>
<evidence type="ECO:0000256" key="1">
    <source>
        <dbReference type="ARBA" id="ARBA00023172"/>
    </source>
</evidence>
<dbReference type="Gene3D" id="1.10.443.10">
    <property type="entry name" value="Intergrase catalytic core"/>
    <property type="match status" value="1"/>
</dbReference>
<keyword evidence="1" id="KW-0233">DNA recombination</keyword>
<dbReference type="AlphaFoldDB" id="A0A9Q8CNP8"/>
<evidence type="ECO:0000313" key="4">
    <source>
        <dbReference type="Proteomes" id="UP000295280"/>
    </source>
</evidence>
<dbReference type="InterPro" id="IPR011010">
    <property type="entry name" value="DNA_brk_join_enz"/>
</dbReference>
<accession>A0A9Q8CNP8</accession>
<gene>
    <name evidence="3" type="ORF">ERX40_02980</name>
</gene>
<organism evidence="3 4">
    <name type="scientific">Macrococcus carouselicus</name>
    <dbReference type="NCBI Taxonomy" id="69969"/>
    <lineage>
        <taxon>Bacteria</taxon>
        <taxon>Bacillati</taxon>
        <taxon>Bacillota</taxon>
        <taxon>Bacilli</taxon>
        <taxon>Bacillales</taxon>
        <taxon>Staphylococcaceae</taxon>
        <taxon>Macrococcus</taxon>
    </lineage>
</organism>